<dbReference type="EMBL" id="HBGF01002479">
    <property type="protein sequence ID" value="CAD9090846.1"/>
    <property type="molecule type" value="Transcribed_RNA"/>
</dbReference>
<organism evidence="1">
    <name type="scientific">Neobodo designis</name>
    <name type="common">Flagellated protozoan</name>
    <name type="synonym">Bodo designis</name>
    <dbReference type="NCBI Taxonomy" id="312471"/>
    <lineage>
        <taxon>Eukaryota</taxon>
        <taxon>Discoba</taxon>
        <taxon>Euglenozoa</taxon>
        <taxon>Kinetoplastea</taxon>
        <taxon>Metakinetoplastina</taxon>
        <taxon>Neobodonida</taxon>
        <taxon>Neobodo</taxon>
    </lineage>
</organism>
<sequence length="101" mass="11102">MRDAREDEAAALRDPPAAVDGLLVEIGRLEDLKLLLLGARLGGEDAHFLLRVHRQRGAAVARGRQGEESFTDVLSDERLVARLGHPRLWDLVDDDSGGTYC</sequence>
<evidence type="ECO:0000313" key="1">
    <source>
        <dbReference type="EMBL" id="CAD9090846.1"/>
    </source>
</evidence>
<gene>
    <name evidence="1" type="ORF">NDES1114_LOCUS1720</name>
</gene>
<name>A0A7S1PMG9_NEODS</name>
<proteinExistence type="predicted"/>
<accession>A0A7S1PMG9</accession>
<reference evidence="1" key="1">
    <citation type="submission" date="2021-01" db="EMBL/GenBank/DDBJ databases">
        <authorList>
            <person name="Corre E."/>
            <person name="Pelletier E."/>
            <person name="Niang G."/>
            <person name="Scheremetjew M."/>
            <person name="Finn R."/>
            <person name="Kale V."/>
            <person name="Holt S."/>
            <person name="Cochrane G."/>
            <person name="Meng A."/>
            <person name="Brown T."/>
            <person name="Cohen L."/>
        </authorList>
    </citation>
    <scope>NUCLEOTIDE SEQUENCE</scope>
    <source>
        <strain evidence="1">CCAP 1951/1</strain>
    </source>
</reference>
<protein>
    <submittedName>
        <fullName evidence="1">Uncharacterized protein</fullName>
    </submittedName>
</protein>
<dbReference type="AlphaFoldDB" id="A0A7S1PMG9"/>